<dbReference type="OrthoDB" id="4831122at2759"/>
<feature type="signal peptide" evidence="1">
    <location>
        <begin position="1"/>
        <end position="18"/>
    </location>
</feature>
<name>A0A4T0VGN8_9PEZI</name>
<accession>A0A4T0VGN8</accession>
<dbReference type="AlphaFoldDB" id="A0A4T0VGN8"/>
<dbReference type="EMBL" id="MWPZ01000010">
    <property type="protein sequence ID" value="TIC90975.1"/>
    <property type="molecule type" value="Genomic_DNA"/>
</dbReference>
<gene>
    <name evidence="2" type="ORF">CH35J_011343</name>
</gene>
<feature type="chain" id="PRO_5020827312" description="Celp0028 effector like protein" evidence="1">
    <location>
        <begin position="19"/>
        <end position="260"/>
    </location>
</feature>
<evidence type="ECO:0000313" key="2">
    <source>
        <dbReference type="EMBL" id="TIC90975.1"/>
    </source>
</evidence>
<evidence type="ECO:0008006" key="4">
    <source>
        <dbReference type="Google" id="ProtNLM"/>
    </source>
</evidence>
<comment type="caution">
    <text evidence="2">The sequence shown here is derived from an EMBL/GenBank/DDBJ whole genome shotgun (WGS) entry which is preliminary data.</text>
</comment>
<keyword evidence="1" id="KW-0732">Signal</keyword>
<evidence type="ECO:0000313" key="3">
    <source>
        <dbReference type="Proteomes" id="UP000305883"/>
    </source>
</evidence>
<proteinExistence type="predicted"/>
<organism evidence="2 3">
    <name type="scientific">Colletotrichum higginsianum</name>
    <dbReference type="NCBI Taxonomy" id="80884"/>
    <lineage>
        <taxon>Eukaryota</taxon>
        <taxon>Fungi</taxon>
        <taxon>Dikarya</taxon>
        <taxon>Ascomycota</taxon>
        <taxon>Pezizomycotina</taxon>
        <taxon>Sordariomycetes</taxon>
        <taxon>Hypocreomycetidae</taxon>
        <taxon>Glomerellales</taxon>
        <taxon>Glomerellaceae</taxon>
        <taxon>Colletotrichum</taxon>
        <taxon>Colletotrichum destructivum species complex</taxon>
    </lineage>
</organism>
<reference evidence="2 3" key="1">
    <citation type="journal article" date="2019" name="Genome Biol. Evol.">
        <title>Genomic Plasticity Mediated by Transposable Elements in the Plant Pathogenic Fungus Colletotrichum higginsianum.</title>
        <authorList>
            <person name="Tsushima A."/>
            <person name="Gan P."/>
            <person name="Kumakura N."/>
            <person name="Narusaka M."/>
            <person name="Takano Y."/>
            <person name="Narusaka Y."/>
            <person name="Shirasu K."/>
        </authorList>
    </citation>
    <scope>NUCLEOTIDE SEQUENCE [LARGE SCALE GENOMIC DNA]</scope>
    <source>
        <strain evidence="2 3">MAFF305635-RFP</strain>
    </source>
</reference>
<protein>
    <recommendedName>
        <fullName evidence="4">Celp0028 effector like protein</fullName>
    </recommendedName>
</protein>
<dbReference type="Proteomes" id="UP000305883">
    <property type="component" value="Unassembled WGS sequence"/>
</dbReference>
<sequence length="260" mass="28678">MKFTLLAGHFLTFAAASAVPILEGNLATRELQPGEIILINGNKTDVVTEAALHEFYKAEGILLEKPAIDEEWLNFVPELVNETSAELSARQIRCSPTTSLVVDRQERFIDWDVQMSPVVLGAGAGITLRVESGWTVSNAVSVSAGVDDTWVKDRLSTTFGVSYTRTWTSVTSQSYQVPIPAGQRGVFVTQPWTNRKYGRTFRGCPGSMVQTGTFMADSHEEGSYDNSRWVSGQITACIKRYGPKQVGKRMTRCNGQGEFR</sequence>
<evidence type="ECO:0000256" key="1">
    <source>
        <dbReference type="SAM" id="SignalP"/>
    </source>
</evidence>